<keyword evidence="1" id="KW-0732">Signal</keyword>
<evidence type="ECO:0000256" key="3">
    <source>
        <dbReference type="ARBA" id="ARBA00023180"/>
    </source>
</evidence>
<name>A0A8M1KR11_CLUHA</name>
<feature type="domain" description="Ig-like" evidence="7">
    <location>
        <begin position="138"/>
        <end position="218"/>
    </location>
</feature>
<feature type="domain" description="Ig-like" evidence="7">
    <location>
        <begin position="40"/>
        <end position="129"/>
    </location>
</feature>
<dbReference type="PANTHER" id="PTHR44337">
    <property type="entry name" value="CARCINOEMBRYONIC ANTIGEN-RELATED CELL ADHESION MOLECULE 8"/>
    <property type="match status" value="1"/>
</dbReference>
<keyword evidence="8" id="KW-1185">Reference proteome</keyword>
<evidence type="ECO:0000313" key="9">
    <source>
        <dbReference type="RefSeq" id="XP_042565060.1"/>
    </source>
</evidence>
<accession>A0A8M1KR11</accession>
<dbReference type="CDD" id="cd00096">
    <property type="entry name" value="Ig"/>
    <property type="match status" value="1"/>
</dbReference>
<reference evidence="9" key="1">
    <citation type="submission" date="2025-08" db="UniProtKB">
        <authorList>
            <consortium name="RefSeq"/>
        </authorList>
    </citation>
    <scope>IDENTIFICATION</scope>
</reference>
<dbReference type="InterPro" id="IPR003598">
    <property type="entry name" value="Ig_sub2"/>
</dbReference>
<dbReference type="SMART" id="SM00408">
    <property type="entry name" value="IGc2"/>
    <property type="match status" value="2"/>
</dbReference>
<keyword evidence="6" id="KW-1133">Transmembrane helix</keyword>
<evidence type="ECO:0000259" key="7">
    <source>
        <dbReference type="PROSITE" id="PS50835"/>
    </source>
</evidence>
<gene>
    <name evidence="9" type="primary">LOC122133282</name>
</gene>
<dbReference type="Pfam" id="PF07679">
    <property type="entry name" value="I-set"/>
    <property type="match status" value="1"/>
</dbReference>
<dbReference type="Proteomes" id="UP000515152">
    <property type="component" value="Chromosome 11"/>
</dbReference>
<feature type="region of interest" description="Disordered" evidence="5">
    <location>
        <begin position="288"/>
        <end position="327"/>
    </location>
</feature>
<feature type="transmembrane region" description="Helical" evidence="6">
    <location>
        <begin position="227"/>
        <end position="254"/>
    </location>
</feature>
<keyword evidence="3" id="KW-0325">Glycoprotein</keyword>
<dbReference type="PROSITE" id="PS50835">
    <property type="entry name" value="IG_LIKE"/>
    <property type="match status" value="2"/>
</dbReference>
<organism evidence="8 9">
    <name type="scientific">Clupea harengus</name>
    <name type="common">Atlantic herring</name>
    <dbReference type="NCBI Taxonomy" id="7950"/>
    <lineage>
        <taxon>Eukaryota</taxon>
        <taxon>Metazoa</taxon>
        <taxon>Chordata</taxon>
        <taxon>Craniata</taxon>
        <taxon>Vertebrata</taxon>
        <taxon>Euteleostomi</taxon>
        <taxon>Actinopterygii</taxon>
        <taxon>Neopterygii</taxon>
        <taxon>Teleostei</taxon>
        <taxon>Clupei</taxon>
        <taxon>Clupeiformes</taxon>
        <taxon>Clupeoidei</taxon>
        <taxon>Clupeidae</taxon>
        <taxon>Clupea</taxon>
    </lineage>
</organism>
<evidence type="ECO:0000256" key="6">
    <source>
        <dbReference type="SAM" id="Phobius"/>
    </source>
</evidence>
<dbReference type="RefSeq" id="XP_042565060.1">
    <property type="nucleotide sequence ID" value="XM_042709126.1"/>
</dbReference>
<keyword evidence="2" id="KW-1015">Disulfide bond</keyword>
<dbReference type="InterPro" id="IPR052598">
    <property type="entry name" value="IgSF_CEA-related"/>
</dbReference>
<evidence type="ECO:0000256" key="2">
    <source>
        <dbReference type="ARBA" id="ARBA00023157"/>
    </source>
</evidence>
<keyword evidence="4" id="KW-0393">Immunoglobulin domain</keyword>
<protein>
    <submittedName>
        <fullName evidence="9">Carcinoembryonic antigen-related cell adhesion molecule 20-like</fullName>
    </submittedName>
</protein>
<sequence length="394" mass="43066">MSLDTEFREFRLENVQANQSGAYSCRAYNSKTLRSETSSPSTITVLERISAAAITITGDNLIAGNSSVNLTCDAQGTIITREWRKDGNPLQGVNIDELNRTVSISPVKKEDNGVYTCQVSNPFSSETVSIGLIVNYGPEKVNIMGEGAIEIGRLVHLTCTAESVPESTYTWAFNGTETSVTGASYIKELSEYEDSGTYTCTALNSITRHTVDAVFELSVKEKGQPGLPIGTIIGIIAAVLFIVVAVVGISVFLLKKRRSLPGDPTRRDMAVYEIPFTKKDNHTYANTMRNPELLGGPAQVTPNSAGRNPQQALRSCSRKGGDSTSSINQHQAGLDGHVYDTPLPAHSFHSTVSTQMPCTFEISLFSFYCEYTNALHFEISLFSFYSEYTNDLHF</sequence>
<dbReference type="KEGG" id="char:122133282"/>
<dbReference type="GeneID" id="122133282"/>
<evidence type="ECO:0000256" key="4">
    <source>
        <dbReference type="ARBA" id="ARBA00023319"/>
    </source>
</evidence>
<dbReference type="SMART" id="SM00409">
    <property type="entry name" value="IG"/>
    <property type="match status" value="2"/>
</dbReference>
<proteinExistence type="predicted"/>
<dbReference type="InterPro" id="IPR003599">
    <property type="entry name" value="Ig_sub"/>
</dbReference>
<feature type="compositionally biased region" description="Polar residues" evidence="5">
    <location>
        <begin position="300"/>
        <end position="314"/>
    </location>
</feature>
<dbReference type="OrthoDB" id="6353782at2759"/>
<keyword evidence="6" id="KW-0472">Membrane</keyword>
<evidence type="ECO:0000313" key="8">
    <source>
        <dbReference type="Proteomes" id="UP000515152"/>
    </source>
</evidence>
<keyword evidence="6" id="KW-0812">Transmembrane</keyword>
<dbReference type="PANTHER" id="PTHR44337:SF20">
    <property type="entry name" value="CARCINOEMBRYONIC ANTIGEN-RELATED CELL ADHESION MOLECULE 5-RELATED"/>
    <property type="match status" value="1"/>
</dbReference>
<evidence type="ECO:0000256" key="5">
    <source>
        <dbReference type="SAM" id="MobiDB-lite"/>
    </source>
</evidence>
<dbReference type="Pfam" id="PF13927">
    <property type="entry name" value="Ig_3"/>
    <property type="match status" value="1"/>
</dbReference>
<evidence type="ECO:0000256" key="1">
    <source>
        <dbReference type="ARBA" id="ARBA00022729"/>
    </source>
</evidence>
<dbReference type="AlphaFoldDB" id="A0A8M1KR11"/>
<dbReference type="InterPro" id="IPR007110">
    <property type="entry name" value="Ig-like_dom"/>
</dbReference>
<dbReference type="InterPro" id="IPR013098">
    <property type="entry name" value="Ig_I-set"/>
</dbReference>